<comment type="caution">
    <text evidence="1">The sequence shown here is derived from an EMBL/GenBank/DDBJ whole genome shotgun (WGS) entry which is preliminary data.</text>
</comment>
<name>X0V299_9ZZZZ</name>
<proteinExistence type="predicted"/>
<dbReference type="AlphaFoldDB" id="X0V299"/>
<accession>X0V299</accession>
<organism evidence="1">
    <name type="scientific">marine sediment metagenome</name>
    <dbReference type="NCBI Taxonomy" id="412755"/>
    <lineage>
        <taxon>unclassified sequences</taxon>
        <taxon>metagenomes</taxon>
        <taxon>ecological metagenomes</taxon>
    </lineage>
</organism>
<evidence type="ECO:0000313" key="1">
    <source>
        <dbReference type="EMBL" id="GAG05527.1"/>
    </source>
</evidence>
<evidence type="ECO:0008006" key="2">
    <source>
        <dbReference type="Google" id="ProtNLM"/>
    </source>
</evidence>
<dbReference type="Pfam" id="PF12675">
    <property type="entry name" value="DUF3795"/>
    <property type="match status" value="1"/>
</dbReference>
<dbReference type="InterPro" id="IPR024227">
    <property type="entry name" value="DUF3795"/>
</dbReference>
<dbReference type="EMBL" id="BARS01029523">
    <property type="protein sequence ID" value="GAG05527.1"/>
    <property type="molecule type" value="Genomic_DNA"/>
</dbReference>
<protein>
    <recommendedName>
        <fullName evidence="2">GON domain-containing protein</fullName>
    </recommendedName>
</protein>
<gene>
    <name evidence="1" type="ORF">S01H1_46142</name>
</gene>
<reference evidence="1" key="1">
    <citation type="journal article" date="2014" name="Front. Microbiol.">
        <title>High frequency of phylogenetically diverse reductive dehalogenase-homologous genes in deep subseafloor sedimentary metagenomes.</title>
        <authorList>
            <person name="Kawai M."/>
            <person name="Futagami T."/>
            <person name="Toyoda A."/>
            <person name="Takaki Y."/>
            <person name="Nishi S."/>
            <person name="Hori S."/>
            <person name="Arai W."/>
            <person name="Tsubouchi T."/>
            <person name="Morono Y."/>
            <person name="Uchiyama I."/>
            <person name="Ito T."/>
            <person name="Fujiyama A."/>
            <person name="Inagaki F."/>
            <person name="Takami H."/>
        </authorList>
    </citation>
    <scope>NUCLEOTIDE SEQUENCE</scope>
    <source>
        <strain evidence="1">Expedition CK06-06</strain>
    </source>
</reference>
<sequence length="145" mass="16874">MNEDKKLIACCGLYCGDCANYKGEIADSARDLRKKLRQAKFDRVSKGLSKYFKEFKDYEKCYATLGAMVRLRCSRVCRDGGGPPFCKIRKCCEKKNIQGCWECEEFETCSKLDFLKPIHEDAHLKNLRKIKKQGTDKFISGKRYW</sequence>